<dbReference type="Proteomes" id="UP000002191">
    <property type="component" value="Chromosome"/>
</dbReference>
<reference evidence="2" key="1">
    <citation type="submission" date="2010-12" db="EMBL/GenBank/DDBJ databases">
        <title>Complete sequence of Desulfovibrio aespoeensis Aspo-2.</title>
        <authorList>
            <consortium name="US DOE Joint Genome Institute"/>
            <person name="Lucas S."/>
            <person name="Copeland A."/>
            <person name="Lapidus A."/>
            <person name="Cheng J.-F."/>
            <person name="Goodwin L."/>
            <person name="Pitluck S."/>
            <person name="Chertkov O."/>
            <person name="Misra M."/>
            <person name="Detter J.C."/>
            <person name="Han C."/>
            <person name="Tapia R."/>
            <person name="Land M."/>
            <person name="Hauser L."/>
            <person name="Kyrpides N."/>
            <person name="Ivanova N."/>
            <person name="Ovchinnikova G."/>
            <person name="Pedersen K."/>
            <person name="Jagevall S."/>
            <person name="Hazen T."/>
            <person name="Woyke T."/>
        </authorList>
    </citation>
    <scope>NUCLEOTIDE SEQUENCE [LARGE SCALE GENOMIC DNA]</scope>
    <source>
        <strain evidence="2">ATCC 700646 / DSM 10631 / Aspo-2</strain>
    </source>
</reference>
<dbReference type="eggNOG" id="ENOG5031VEN">
    <property type="taxonomic scope" value="Bacteria"/>
</dbReference>
<protein>
    <recommendedName>
        <fullName evidence="3">Transmembrane protein</fullName>
    </recommendedName>
</protein>
<dbReference type="STRING" id="643562.Daes_1106"/>
<dbReference type="HOGENOM" id="CLU_093136_3_0_7"/>
<dbReference type="InterPro" id="IPR025293">
    <property type="entry name" value="YfiR/HmsC-like"/>
</dbReference>
<sequence length="184" mass="19472" precursor="true">MGFLMDTGKGLFVAALLAALLLTPIPALPGSSPRTATGDQLRALFVQRLVRYVTWPEDAAPADGEPVIVAATDAESLRPYFDDAGDSGGFRLVQWPVDTCHVLVLAGAPDRSAAAILQWASRRPVLTVGQSPASLRMGAVVNLFLSDGKLKLEINPEAAERAGLDISSRLLGLARIYHGGDNAR</sequence>
<gene>
    <name evidence="1" type="ordered locus">Daes_1106</name>
</gene>
<accession>E6VTE5</accession>
<evidence type="ECO:0000313" key="2">
    <source>
        <dbReference type="Proteomes" id="UP000002191"/>
    </source>
</evidence>
<name>E6VTE5_PSEA9</name>
<dbReference type="Pfam" id="PF13689">
    <property type="entry name" value="DUF4154"/>
    <property type="match status" value="1"/>
</dbReference>
<dbReference type="KEGG" id="das:Daes_1106"/>
<dbReference type="AlphaFoldDB" id="E6VTE5"/>
<keyword evidence="2" id="KW-1185">Reference proteome</keyword>
<dbReference type="RefSeq" id="WP_013514053.1">
    <property type="nucleotide sequence ID" value="NC_014844.1"/>
</dbReference>
<evidence type="ECO:0000313" key="1">
    <source>
        <dbReference type="EMBL" id="ADU62122.1"/>
    </source>
</evidence>
<proteinExistence type="predicted"/>
<evidence type="ECO:0008006" key="3">
    <source>
        <dbReference type="Google" id="ProtNLM"/>
    </source>
</evidence>
<reference evidence="1 2" key="2">
    <citation type="journal article" date="2014" name="Genome Announc.">
        <title>Complete Genome Sequence of the Subsurface, Mesophilic Sulfate-Reducing Bacterium Desulfovibrio aespoeensis Aspo-2.</title>
        <authorList>
            <person name="Pedersen K."/>
            <person name="Bengtsson A."/>
            <person name="Edlund J."/>
            <person name="Rabe L."/>
            <person name="Hazen T."/>
            <person name="Chakraborty R."/>
            <person name="Goodwin L."/>
            <person name="Shapiro N."/>
        </authorList>
    </citation>
    <scope>NUCLEOTIDE SEQUENCE [LARGE SCALE GENOMIC DNA]</scope>
    <source>
        <strain evidence="2">ATCC 700646 / DSM 10631 / Aspo-2</strain>
    </source>
</reference>
<organism evidence="1 2">
    <name type="scientific">Pseudodesulfovibrio aespoeensis (strain ATCC 700646 / DSM 10631 / Aspo-2)</name>
    <name type="common">Desulfovibrio aespoeensis</name>
    <dbReference type="NCBI Taxonomy" id="643562"/>
    <lineage>
        <taxon>Bacteria</taxon>
        <taxon>Pseudomonadati</taxon>
        <taxon>Thermodesulfobacteriota</taxon>
        <taxon>Desulfovibrionia</taxon>
        <taxon>Desulfovibrionales</taxon>
        <taxon>Desulfovibrionaceae</taxon>
    </lineage>
</organism>
<dbReference type="EMBL" id="CP002431">
    <property type="protein sequence ID" value="ADU62122.1"/>
    <property type="molecule type" value="Genomic_DNA"/>
</dbReference>